<reference evidence="2" key="1">
    <citation type="submission" date="2020-11" db="EMBL/GenBank/DDBJ databases">
        <authorList>
            <person name="Tran Van P."/>
        </authorList>
    </citation>
    <scope>NUCLEOTIDE SEQUENCE</scope>
</reference>
<organism evidence="2">
    <name type="scientific">Notodromas monacha</name>
    <dbReference type="NCBI Taxonomy" id="399045"/>
    <lineage>
        <taxon>Eukaryota</taxon>
        <taxon>Metazoa</taxon>
        <taxon>Ecdysozoa</taxon>
        <taxon>Arthropoda</taxon>
        <taxon>Crustacea</taxon>
        <taxon>Oligostraca</taxon>
        <taxon>Ostracoda</taxon>
        <taxon>Podocopa</taxon>
        <taxon>Podocopida</taxon>
        <taxon>Cypridocopina</taxon>
        <taxon>Cypridoidea</taxon>
        <taxon>Cyprididae</taxon>
        <taxon>Notodromas</taxon>
    </lineage>
</organism>
<keyword evidence="3" id="KW-1185">Reference proteome</keyword>
<protein>
    <recommendedName>
        <fullName evidence="1">Ig-like domain-containing protein</fullName>
    </recommendedName>
</protein>
<gene>
    <name evidence="2" type="ORF">NMOB1V02_LOCUS9813</name>
</gene>
<dbReference type="InterPro" id="IPR007110">
    <property type="entry name" value="Ig-like_dom"/>
</dbReference>
<evidence type="ECO:0000313" key="2">
    <source>
        <dbReference type="EMBL" id="CAD7282183.1"/>
    </source>
</evidence>
<evidence type="ECO:0000313" key="3">
    <source>
        <dbReference type="Proteomes" id="UP000678499"/>
    </source>
</evidence>
<dbReference type="PROSITE" id="PS50835">
    <property type="entry name" value="IG_LIKE"/>
    <property type="match status" value="1"/>
</dbReference>
<dbReference type="Proteomes" id="UP000678499">
    <property type="component" value="Unassembled WGS sequence"/>
</dbReference>
<dbReference type="PANTHER" id="PTHR23278:SF19">
    <property type="entry name" value="OBSCURIN"/>
    <property type="match status" value="1"/>
</dbReference>
<dbReference type="PANTHER" id="PTHR23278">
    <property type="entry name" value="SIDESTEP PROTEIN"/>
    <property type="match status" value="1"/>
</dbReference>
<evidence type="ECO:0000259" key="1">
    <source>
        <dbReference type="PROSITE" id="PS50835"/>
    </source>
</evidence>
<dbReference type="OrthoDB" id="10006996at2759"/>
<sequence length="124" mass="14031">MSDFFLTWALRATAGDRTDSVLLFNPTRLDDGKTIKCQARNPNLPNVAVLEDSQLLRVLYPPVLDLRFGNKLDPENIKVGDDAYFECDVQASPPLRSLVWKREVVVDKNSRTTLEDLMIAPLLE</sequence>
<dbReference type="Gene3D" id="2.60.40.10">
    <property type="entry name" value="Immunoglobulins"/>
    <property type="match status" value="1"/>
</dbReference>
<name>A0A7R9BY04_9CRUS</name>
<dbReference type="SUPFAM" id="SSF48726">
    <property type="entry name" value="Immunoglobulin"/>
    <property type="match status" value="1"/>
</dbReference>
<accession>A0A7R9BY04</accession>
<dbReference type="InterPro" id="IPR013783">
    <property type="entry name" value="Ig-like_fold"/>
</dbReference>
<dbReference type="EMBL" id="OA885600">
    <property type="protein sequence ID" value="CAD7282183.1"/>
    <property type="molecule type" value="Genomic_DNA"/>
</dbReference>
<dbReference type="InterPro" id="IPR036179">
    <property type="entry name" value="Ig-like_dom_sf"/>
</dbReference>
<proteinExistence type="predicted"/>
<feature type="domain" description="Ig-like" evidence="1">
    <location>
        <begin position="61"/>
        <end position="124"/>
    </location>
</feature>
<dbReference type="EMBL" id="CAJPEX010003563">
    <property type="protein sequence ID" value="CAG0922335.1"/>
    <property type="molecule type" value="Genomic_DNA"/>
</dbReference>
<dbReference type="AlphaFoldDB" id="A0A7R9BY04"/>